<proteinExistence type="predicted"/>
<dbReference type="Gene3D" id="3.30.160.240">
    <property type="entry name" value="Rv1738"/>
    <property type="match status" value="1"/>
</dbReference>
<reference evidence="2" key="1">
    <citation type="journal article" date="2019" name="Int. J. Syst. Evol. Microbiol.">
        <title>The Global Catalogue of Microorganisms (GCM) 10K type strain sequencing project: providing services to taxonomists for standard genome sequencing and annotation.</title>
        <authorList>
            <consortium name="The Broad Institute Genomics Platform"/>
            <consortium name="The Broad Institute Genome Sequencing Center for Infectious Disease"/>
            <person name="Wu L."/>
            <person name="Ma J."/>
        </authorList>
    </citation>
    <scope>NUCLEOTIDE SEQUENCE [LARGE SCALE GENOMIC DNA]</scope>
    <source>
        <strain evidence="2">DFY41</strain>
    </source>
</reference>
<gene>
    <name evidence="1" type="ORF">ACFPGP_22060</name>
</gene>
<evidence type="ECO:0000313" key="1">
    <source>
        <dbReference type="EMBL" id="MFC5179382.1"/>
    </source>
</evidence>
<evidence type="ECO:0000313" key="2">
    <source>
        <dbReference type="Proteomes" id="UP001596087"/>
    </source>
</evidence>
<keyword evidence="2" id="KW-1185">Reference proteome</keyword>
<protein>
    <submittedName>
        <fullName evidence="1">DsRBD fold-containing protein</fullName>
    </submittedName>
</protein>
<comment type="caution">
    <text evidence="1">The sequence shown here is derived from an EMBL/GenBank/DDBJ whole genome shotgun (WGS) entry which is preliminary data.</text>
</comment>
<dbReference type="InterPro" id="IPR015057">
    <property type="entry name" value="Rv2632c-like"/>
</dbReference>
<dbReference type="Proteomes" id="UP001596087">
    <property type="component" value="Unassembled WGS sequence"/>
</dbReference>
<dbReference type="SUPFAM" id="SSF143212">
    <property type="entry name" value="Rv2632c-like"/>
    <property type="match status" value="1"/>
</dbReference>
<accession>A0ABW0BQC4</accession>
<sequence length="83" mass="8899">MSEHVTRWSVDLYLGEIDGRTHAEARLITDDTSSVTATGVATLSPHDQYDVPEIGYELAAGRALAALAEQLLSTALDDVEALN</sequence>
<dbReference type="RefSeq" id="WP_378593464.1">
    <property type="nucleotide sequence ID" value="NZ_JBHSKD010000027.1"/>
</dbReference>
<dbReference type="EMBL" id="JBHSKD010000027">
    <property type="protein sequence ID" value="MFC5179382.1"/>
    <property type="molecule type" value="Genomic_DNA"/>
</dbReference>
<name>A0ABW0BQC4_9ACTN</name>
<dbReference type="Pfam" id="PF08962">
    <property type="entry name" value="Rv2632c-like"/>
    <property type="match status" value="1"/>
</dbReference>
<organism evidence="1 2">
    <name type="scientific">Nocardioides taihuensis</name>
    <dbReference type="NCBI Taxonomy" id="1835606"/>
    <lineage>
        <taxon>Bacteria</taxon>
        <taxon>Bacillati</taxon>
        <taxon>Actinomycetota</taxon>
        <taxon>Actinomycetes</taxon>
        <taxon>Propionibacteriales</taxon>
        <taxon>Nocardioidaceae</taxon>
        <taxon>Nocardioides</taxon>
    </lineage>
</organism>
<dbReference type="InterPro" id="IPR038070">
    <property type="entry name" value="Rv2632c-like_sf"/>
</dbReference>